<dbReference type="NCBIfam" id="TIGR00573">
    <property type="entry name" value="dnaq"/>
    <property type="match status" value="1"/>
</dbReference>
<evidence type="ECO:0000313" key="3">
    <source>
        <dbReference type="EMBL" id="MCJ7858581.1"/>
    </source>
</evidence>
<dbReference type="CDD" id="cd06127">
    <property type="entry name" value="DEDDh"/>
    <property type="match status" value="1"/>
</dbReference>
<dbReference type="Proteomes" id="UP001139207">
    <property type="component" value="Unassembled WGS sequence"/>
</dbReference>
<keyword evidence="4" id="KW-1185">Reference proteome</keyword>
<gene>
    <name evidence="3" type="ORF">MUN33_07620</name>
</gene>
<dbReference type="GO" id="GO:0045004">
    <property type="term" value="P:DNA replication proofreading"/>
    <property type="evidence" value="ECO:0007669"/>
    <property type="project" value="TreeGrafter"/>
</dbReference>
<dbReference type="PANTHER" id="PTHR30231">
    <property type="entry name" value="DNA POLYMERASE III SUBUNIT EPSILON"/>
    <property type="match status" value="1"/>
</dbReference>
<evidence type="ECO:0000313" key="4">
    <source>
        <dbReference type="Proteomes" id="UP001139207"/>
    </source>
</evidence>
<dbReference type="Pfam" id="PF00929">
    <property type="entry name" value="RNase_T"/>
    <property type="match status" value="1"/>
</dbReference>
<reference evidence="3" key="1">
    <citation type="submission" date="2022-04" db="EMBL/GenBank/DDBJ databases">
        <title>Corynebacterium kalidii LD5P10.</title>
        <authorList>
            <person name="Sun J.Q."/>
        </authorList>
    </citation>
    <scope>NUCLEOTIDE SEQUENCE</scope>
    <source>
        <strain evidence="3">LD5P10</strain>
    </source>
</reference>
<keyword evidence="1 3" id="KW-0540">Nuclease</keyword>
<dbReference type="GO" id="GO:0008408">
    <property type="term" value="F:3'-5' exonuclease activity"/>
    <property type="evidence" value="ECO:0007669"/>
    <property type="project" value="TreeGrafter"/>
</dbReference>
<comment type="caution">
    <text evidence="3">The sequence shown here is derived from an EMBL/GenBank/DDBJ whole genome shotgun (WGS) entry which is preliminary data.</text>
</comment>
<evidence type="ECO:0000259" key="2">
    <source>
        <dbReference type="SMART" id="SM00479"/>
    </source>
</evidence>
<dbReference type="InterPro" id="IPR012337">
    <property type="entry name" value="RNaseH-like_sf"/>
</dbReference>
<dbReference type="SMART" id="SM00479">
    <property type="entry name" value="EXOIII"/>
    <property type="match status" value="1"/>
</dbReference>
<dbReference type="PANTHER" id="PTHR30231:SF41">
    <property type="entry name" value="DNA POLYMERASE III SUBUNIT EPSILON"/>
    <property type="match status" value="1"/>
</dbReference>
<organism evidence="3 4">
    <name type="scientific">Corynebacterium kalidii</name>
    <dbReference type="NCBI Taxonomy" id="2931982"/>
    <lineage>
        <taxon>Bacteria</taxon>
        <taxon>Bacillati</taxon>
        <taxon>Actinomycetota</taxon>
        <taxon>Actinomycetes</taxon>
        <taxon>Mycobacteriales</taxon>
        <taxon>Corynebacteriaceae</taxon>
        <taxon>Corynebacterium</taxon>
    </lineage>
</organism>
<dbReference type="FunFam" id="3.30.420.10:FF:000045">
    <property type="entry name" value="3'-5' exonuclease DinG"/>
    <property type="match status" value="1"/>
</dbReference>
<dbReference type="GO" id="GO:0005829">
    <property type="term" value="C:cytosol"/>
    <property type="evidence" value="ECO:0007669"/>
    <property type="project" value="TreeGrafter"/>
</dbReference>
<dbReference type="InterPro" id="IPR036397">
    <property type="entry name" value="RNaseH_sf"/>
</dbReference>
<dbReference type="EMBL" id="JALIEA010000012">
    <property type="protein sequence ID" value="MCJ7858581.1"/>
    <property type="molecule type" value="Genomic_DNA"/>
</dbReference>
<dbReference type="InterPro" id="IPR013520">
    <property type="entry name" value="Ribonucl_H"/>
</dbReference>
<dbReference type="RefSeq" id="WP_244804296.1">
    <property type="nucleotide sequence ID" value="NZ_JALIEA010000012.1"/>
</dbReference>
<keyword evidence="1 3" id="KW-0378">Hydrolase</keyword>
<sequence length="184" mass="19658">MATTLQRRLDAALADSVIIDCETTGLDPEGARIIEIAALHVHEGRPVAEFHSFVDPGLPVPREITDLTGITSDDVEGQPAFADILDAVTPLVSGRTVVGHNVAFDIAFVAAECRRSGTPSPLETTDVVCTATAARSLIPRERVGRYRLATLAERLDLEHRPAHRAADDALATADLLAYLRSISG</sequence>
<dbReference type="Gene3D" id="3.30.420.10">
    <property type="entry name" value="Ribonuclease H-like superfamily/Ribonuclease H"/>
    <property type="match status" value="1"/>
</dbReference>
<evidence type="ECO:0000256" key="1">
    <source>
        <dbReference type="ARBA" id="ARBA00022839"/>
    </source>
</evidence>
<name>A0A9X2AYZ9_9CORY</name>
<feature type="domain" description="Exonuclease" evidence="2">
    <location>
        <begin position="15"/>
        <end position="184"/>
    </location>
</feature>
<dbReference type="AlphaFoldDB" id="A0A9X2AYZ9"/>
<dbReference type="SUPFAM" id="SSF53098">
    <property type="entry name" value="Ribonuclease H-like"/>
    <property type="match status" value="1"/>
</dbReference>
<protein>
    <submittedName>
        <fullName evidence="3">3'-5' exonuclease</fullName>
    </submittedName>
</protein>
<keyword evidence="1 3" id="KW-0269">Exonuclease</keyword>
<accession>A0A9X2AYZ9</accession>
<dbReference type="GO" id="GO:0003677">
    <property type="term" value="F:DNA binding"/>
    <property type="evidence" value="ECO:0007669"/>
    <property type="project" value="InterPro"/>
</dbReference>
<dbReference type="GO" id="GO:0003887">
    <property type="term" value="F:DNA-directed DNA polymerase activity"/>
    <property type="evidence" value="ECO:0007669"/>
    <property type="project" value="InterPro"/>
</dbReference>
<proteinExistence type="predicted"/>
<dbReference type="InterPro" id="IPR006054">
    <property type="entry name" value="DnaQ"/>
</dbReference>